<dbReference type="InterPro" id="IPR036942">
    <property type="entry name" value="Beta-barrel_TonB_sf"/>
</dbReference>
<dbReference type="GO" id="GO:0009279">
    <property type="term" value="C:cell outer membrane"/>
    <property type="evidence" value="ECO:0007669"/>
    <property type="project" value="UniProtKB-SubCell"/>
</dbReference>
<keyword evidence="8" id="KW-0732">Signal</keyword>
<name>A0A415QFH9_9BACT</name>
<dbReference type="SUPFAM" id="SSF49464">
    <property type="entry name" value="Carboxypeptidase regulatory domain-like"/>
    <property type="match status" value="1"/>
</dbReference>
<dbReference type="NCBIfam" id="TIGR04057">
    <property type="entry name" value="SusC_RagA_signa"/>
    <property type="match status" value="1"/>
</dbReference>
<dbReference type="Proteomes" id="UP000742098">
    <property type="component" value="Unassembled WGS sequence"/>
</dbReference>
<protein>
    <submittedName>
        <fullName evidence="12">SusC/RagA family TonB-linked outer membrane protein</fullName>
    </submittedName>
</protein>
<dbReference type="Gene3D" id="2.170.130.10">
    <property type="entry name" value="TonB-dependent receptor, plug domain"/>
    <property type="match status" value="1"/>
</dbReference>
<dbReference type="InterPro" id="IPR008969">
    <property type="entry name" value="CarboxyPept-like_regulatory"/>
</dbReference>
<keyword evidence="6 7" id="KW-0998">Cell outer membrane</keyword>
<evidence type="ECO:0000256" key="4">
    <source>
        <dbReference type="ARBA" id="ARBA00022692"/>
    </source>
</evidence>
<dbReference type="InterPro" id="IPR023996">
    <property type="entry name" value="TonB-dep_OMP_SusC/RagA"/>
</dbReference>
<dbReference type="InterPro" id="IPR012910">
    <property type="entry name" value="Plug_dom"/>
</dbReference>
<dbReference type="Gene3D" id="2.40.170.20">
    <property type="entry name" value="TonB-dependent receptor, beta-barrel domain"/>
    <property type="match status" value="1"/>
</dbReference>
<dbReference type="RefSeq" id="WP_118450604.1">
    <property type="nucleotide sequence ID" value="NZ_CABJDM010000019.1"/>
</dbReference>
<evidence type="ECO:0000256" key="7">
    <source>
        <dbReference type="PROSITE-ProRule" id="PRU01360"/>
    </source>
</evidence>
<evidence type="ECO:0000256" key="3">
    <source>
        <dbReference type="ARBA" id="ARBA00022452"/>
    </source>
</evidence>
<proteinExistence type="inferred from homology"/>
<dbReference type="InterPro" id="IPR039426">
    <property type="entry name" value="TonB-dep_rcpt-like"/>
</dbReference>
<dbReference type="InterPro" id="IPR011662">
    <property type="entry name" value="Secretin/TonB_short_N"/>
</dbReference>
<comment type="subcellular location">
    <subcellularLocation>
        <location evidence="1 7">Cell outer membrane</location>
        <topology evidence="1 7">Multi-pass membrane protein</topology>
    </subcellularLocation>
</comment>
<keyword evidence="5 7" id="KW-0472">Membrane</keyword>
<dbReference type="Pfam" id="PF07660">
    <property type="entry name" value="STN"/>
    <property type="match status" value="1"/>
</dbReference>
<evidence type="ECO:0000313" key="11">
    <source>
        <dbReference type="EMBL" id="HJF69468.1"/>
    </source>
</evidence>
<gene>
    <name evidence="12" type="ORF">DWZ68_13410</name>
    <name evidence="11" type="ORF">K8V05_01780</name>
</gene>
<sequence length="1146" mass="128936">MRSRIKNCMLGGSKRSLVCKLMMMMLLLTHLAFSSENAFSQQSITVRFEQQTLSEVLNVLKQKTGYEFLYNDEEIKDVTGITRSFSNASIQDILNSCLTGTKYTFKMVDNLIVITPDNKKDEVKKVTVQGKVVDDRGTTLPGVTVLLKGTAVGVVTDIDGKFKIELPKRDTMILIFSFVGMKSHELDVNKIKDLGKEVSIKMFPDTEDLEEVVVTGYANVKKESFTGSSISVKREDLLKASATNVVQALASFDPSFRIQKSNIWGSDPNAVPEMYIRGRSGIGVKGLDKDALSKSSLENNPNLPTFIMDGFEVSVQKVYDLDPNRVETINILKDAAATAMYGSRAANGVIVITTRAPKPGEVTISYNLTGSLSLPDLSDYNLANAREKLEIEKAAGIYEPENGYYANRADAIRAYNERLVNVQKGVNTDWLSLPLRNAVNHKHSLSIEGGNVDLRYNLELGYTNENGVMKGSYRDNVDVGFTVDWRLKDKLQVLNKISYNFTDAPDSPYGSFSDYAHLQPYDRLYDDDGILVQALKFSQERGGGKSLNNPFYEAKLNNYNWNKQDEIIEQFMFQWFINDYLTLKGQLALTKTMGRTERFIDPKSSNATARTANSSTSANSSLLGDLYRTDSDATKWDTQFSLYYSRSLGLHNLNISAIVNAQSTKSESTSAHYRGFPSGAFHSPNYAAEIYQKPAKSESLKRLMGFLLSANYTWNDVYLADLSVRFDGSSEFGSDQKWAPFWSTGVGLNIHNYGFLKDNDMINQLKVRVSYGQTGKVNFPSYSAKTVYATNDRWYATGFGTQLKALGNHNLKWETTNKLNIGTDLQFWNERVSLNFDYYYNKTVDLITDVSLPASAGFTSYKDNLGETLNKGFDIQVRFDVYKDKDWNVSLWGNLNHNRNEILKISDALRAYNERVNEKYAAAEDAQGNANLSKYGTEYSEPEMKYEEGASLTSIFAVRSLGIDPMTGNELFLYRDGSVSSLWKATESVRVGDEEPKASGSFGVNLSYKNLTLFASFAYDWGKQTYNQTMVDGVENVDIKNSNVDRRVLTQRWQKPGDVAPLRNIKDMNTSTMPTSRFVQDDNELSLSALTLSYDFNTDWLKKIRLKMLRLELSTNDLFRASTVKLERGTSYPFARTFNFSLRATF</sequence>
<dbReference type="EMBL" id="QRPV01000019">
    <property type="protein sequence ID" value="RHM41635.1"/>
    <property type="molecule type" value="Genomic_DNA"/>
</dbReference>
<evidence type="ECO:0000313" key="13">
    <source>
        <dbReference type="Proteomes" id="UP000286038"/>
    </source>
</evidence>
<dbReference type="Gene3D" id="3.55.50.30">
    <property type="match status" value="1"/>
</dbReference>
<organism evidence="12 13">
    <name type="scientific">Butyricimonas virosa</name>
    <dbReference type="NCBI Taxonomy" id="544645"/>
    <lineage>
        <taxon>Bacteria</taxon>
        <taxon>Pseudomonadati</taxon>
        <taxon>Bacteroidota</taxon>
        <taxon>Bacteroidia</taxon>
        <taxon>Bacteroidales</taxon>
        <taxon>Odoribacteraceae</taxon>
        <taxon>Butyricimonas</taxon>
    </lineage>
</organism>
<keyword evidence="4 7" id="KW-0812">Transmembrane</keyword>
<comment type="caution">
    <text evidence="12">The sequence shown here is derived from an EMBL/GenBank/DDBJ whole genome shotgun (WGS) entry which is preliminary data.</text>
</comment>
<dbReference type="Gene3D" id="2.60.40.1120">
    <property type="entry name" value="Carboxypeptidase-like, regulatory domain"/>
    <property type="match status" value="1"/>
</dbReference>
<evidence type="ECO:0000256" key="6">
    <source>
        <dbReference type="ARBA" id="ARBA00023237"/>
    </source>
</evidence>
<dbReference type="PROSITE" id="PS52016">
    <property type="entry name" value="TONB_DEPENDENT_REC_3"/>
    <property type="match status" value="1"/>
</dbReference>
<dbReference type="InterPro" id="IPR023997">
    <property type="entry name" value="TonB-dep_OMP_SusC/RagA_CS"/>
</dbReference>
<dbReference type="Pfam" id="PF07715">
    <property type="entry name" value="Plug"/>
    <property type="match status" value="1"/>
</dbReference>
<comment type="similarity">
    <text evidence="7">Belongs to the TonB-dependent receptor family.</text>
</comment>
<dbReference type="InterPro" id="IPR037066">
    <property type="entry name" value="Plug_dom_sf"/>
</dbReference>
<keyword evidence="2 7" id="KW-0813">Transport</keyword>
<dbReference type="SUPFAM" id="SSF56935">
    <property type="entry name" value="Porins"/>
    <property type="match status" value="1"/>
</dbReference>
<feature type="domain" description="TonB-dependent receptor plug" evidence="10">
    <location>
        <begin position="222"/>
        <end position="349"/>
    </location>
</feature>
<dbReference type="Pfam" id="PF13715">
    <property type="entry name" value="CarbopepD_reg_2"/>
    <property type="match status" value="1"/>
</dbReference>
<reference evidence="12 13" key="1">
    <citation type="submission" date="2018-08" db="EMBL/GenBank/DDBJ databases">
        <title>A genome reference for cultivated species of the human gut microbiota.</title>
        <authorList>
            <person name="Zou Y."/>
            <person name="Xue W."/>
            <person name="Luo G."/>
        </authorList>
    </citation>
    <scope>NUCLEOTIDE SEQUENCE [LARGE SCALE GENOMIC DNA]</scope>
    <source>
        <strain evidence="12 13">AF34-33</strain>
    </source>
</reference>
<evidence type="ECO:0000259" key="10">
    <source>
        <dbReference type="Pfam" id="PF07715"/>
    </source>
</evidence>
<dbReference type="AlphaFoldDB" id="A0A415QFH9"/>
<evidence type="ECO:0000313" key="12">
    <source>
        <dbReference type="EMBL" id="RHM41635.1"/>
    </source>
</evidence>
<evidence type="ECO:0000256" key="1">
    <source>
        <dbReference type="ARBA" id="ARBA00004571"/>
    </source>
</evidence>
<dbReference type="NCBIfam" id="TIGR04056">
    <property type="entry name" value="OMP_RagA_SusC"/>
    <property type="match status" value="1"/>
</dbReference>
<feature type="domain" description="Secretin/TonB short N-terminal" evidence="9">
    <location>
        <begin position="66"/>
        <end position="116"/>
    </location>
</feature>
<feature type="chain" id="PRO_5019400319" evidence="8">
    <location>
        <begin position="35"/>
        <end position="1146"/>
    </location>
</feature>
<reference evidence="11" key="2">
    <citation type="journal article" date="2021" name="PeerJ">
        <title>Extensive microbial diversity within the chicken gut microbiome revealed by metagenomics and culture.</title>
        <authorList>
            <person name="Gilroy R."/>
            <person name="Ravi A."/>
            <person name="Getino M."/>
            <person name="Pursley I."/>
            <person name="Horton D.L."/>
            <person name="Alikhan N.F."/>
            <person name="Baker D."/>
            <person name="Gharbi K."/>
            <person name="Hall N."/>
            <person name="Watson M."/>
            <person name="Adriaenssens E.M."/>
            <person name="Foster-Nyarko E."/>
            <person name="Jarju S."/>
            <person name="Secka A."/>
            <person name="Antonio M."/>
            <person name="Oren A."/>
            <person name="Chaudhuri R.R."/>
            <person name="La Ragione R."/>
            <person name="Hildebrand F."/>
            <person name="Pallen M.J."/>
        </authorList>
    </citation>
    <scope>NUCLEOTIDE SEQUENCE</scope>
    <source>
        <strain evidence="11">6966</strain>
    </source>
</reference>
<evidence type="ECO:0000256" key="8">
    <source>
        <dbReference type="SAM" id="SignalP"/>
    </source>
</evidence>
<feature type="signal peptide" evidence="8">
    <location>
        <begin position="1"/>
        <end position="34"/>
    </location>
</feature>
<evidence type="ECO:0000259" key="9">
    <source>
        <dbReference type="Pfam" id="PF07660"/>
    </source>
</evidence>
<evidence type="ECO:0000256" key="2">
    <source>
        <dbReference type="ARBA" id="ARBA00022448"/>
    </source>
</evidence>
<dbReference type="EMBL" id="DYVS01000036">
    <property type="protein sequence ID" value="HJF69468.1"/>
    <property type="molecule type" value="Genomic_DNA"/>
</dbReference>
<dbReference type="Proteomes" id="UP000286038">
    <property type="component" value="Unassembled WGS sequence"/>
</dbReference>
<evidence type="ECO:0000256" key="5">
    <source>
        <dbReference type="ARBA" id="ARBA00023136"/>
    </source>
</evidence>
<keyword evidence="3 7" id="KW-1134">Transmembrane beta strand</keyword>
<accession>A0A415QFH9</accession>
<reference evidence="11" key="3">
    <citation type="submission" date="2021-09" db="EMBL/GenBank/DDBJ databases">
        <authorList>
            <person name="Gilroy R."/>
        </authorList>
    </citation>
    <scope>NUCLEOTIDE SEQUENCE</scope>
    <source>
        <strain evidence="11">6966</strain>
    </source>
</reference>